<dbReference type="EMBL" id="JAAAXW010000007">
    <property type="protein sequence ID" value="KAF9551061.1"/>
    <property type="molecule type" value="Genomic_DNA"/>
</dbReference>
<keyword evidence="2" id="KW-1185">Reference proteome</keyword>
<name>A0A9P6FIU2_9FUNG</name>
<organism evidence="1 2">
    <name type="scientific">Mortierella hygrophila</name>
    <dbReference type="NCBI Taxonomy" id="979708"/>
    <lineage>
        <taxon>Eukaryota</taxon>
        <taxon>Fungi</taxon>
        <taxon>Fungi incertae sedis</taxon>
        <taxon>Mucoromycota</taxon>
        <taxon>Mortierellomycotina</taxon>
        <taxon>Mortierellomycetes</taxon>
        <taxon>Mortierellales</taxon>
        <taxon>Mortierellaceae</taxon>
        <taxon>Mortierella</taxon>
    </lineage>
</organism>
<comment type="caution">
    <text evidence="1">The sequence shown here is derived from an EMBL/GenBank/DDBJ whole genome shotgun (WGS) entry which is preliminary data.</text>
</comment>
<accession>A0A9P6FIU2</accession>
<gene>
    <name evidence="1" type="ORF">EC957_010829</name>
</gene>
<evidence type="ECO:0000313" key="1">
    <source>
        <dbReference type="EMBL" id="KAF9551061.1"/>
    </source>
</evidence>
<evidence type="ECO:0000313" key="2">
    <source>
        <dbReference type="Proteomes" id="UP000723463"/>
    </source>
</evidence>
<protein>
    <submittedName>
        <fullName evidence="1">Uncharacterized protein</fullName>
    </submittedName>
</protein>
<dbReference type="AlphaFoldDB" id="A0A9P6FIU2"/>
<dbReference type="Proteomes" id="UP000723463">
    <property type="component" value="Unassembled WGS sequence"/>
</dbReference>
<reference evidence="1" key="1">
    <citation type="journal article" date="2020" name="Fungal Divers.">
        <title>Resolving the Mortierellaceae phylogeny through synthesis of multi-gene phylogenetics and phylogenomics.</title>
        <authorList>
            <person name="Vandepol N."/>
            <person name="Liber J."/>
            <person name="Desiro A."/>
            <person name="Na H."/>
            <person name="Kennedy M."/>
            <person name="Barry K."/>
            <person name="Grigoriev I.V."/>
            <person name="Miller A.N."/>
            <person name="O'Donnell K."/>
            <person name="Stajich J.E."/>
            <person name="Bonito G."/>
        </authorList>
    </citation>
    <scope>NUCLEOTIDE SEQUENCE</scope>
    <source>
        <strain evidence="1">NRRL 2591</strain>
    </source>
</reference>
<sequence>MNGIKTITTTTDGVTIATATTTTTSTVGTATTRSDCLPLIEPLKDSIRNSLLSSMSSRPSRRPCDPLSKSRIQPFQAVYEILDQITKESADLDSCTGVKADCTELVVLSGHVIKIGVPIFRAYLTFKFPPAALACIVLQPTIDAV</sequence>
<proteinExistence type="predicted"/>